<dbReference type="Pfam" id="PF13650">
    <property type="entry name" value="Asp_protease_2"/>
    <property type="match status" value="1"/>
</dbReference>
<reference evidence="2" key="1">
    <citation type="journal article" date="2019" name="Database">
        <title>The radish genome database (RadishGD): an integrated information resource for radish genomics.</title>
        <authorList>
            <person name="Yu H.J."/>
            <person name="Baek S."/>
            <person name="Lee Y.J."/>
            <person name="Cho A."/>
            <person name="Mun J.H."/>
        </authorList>
    </citation>
    <scope>NUCLEOTIDE SEQUENCE [LARGE SCALE GENOMIC DNA]</scope>
    <source>
        <strain evidence="2">cv. WK10039</strain>
    </source>
</reference>
<feature type="region of interest" description="Disordered" evidence="1">
    <location>
        <begin position="162"/>
        <end position="196"/>
    </location>
</feature>
<dbReference type="CDD" id="cd00303">
    <property type="entry name" value="retropepsin_like"/>
    <property type="match status" value="1"/>
</dbReference>
<name>A0A9W3C7S4_RAPSA</name>
<dbReference type="KEGG" id="rsz:130498109"/>
<dbReference type="SUPFAM" id="SSF50630">
    <property type="entry name" value="Acid proteases"/>
    <property type="match status" value="1"/>
</dbReference>
<dbReference type="InterPro" id="IPR021109">
    <property type="entry name" value="Peptidase_aspartic_dom_sf"/>
</dbReference>
<protein>
    <submittedName>
        <fullName evidence="3">Uncharacterized protein LOC130498109</fullName>
    </submittedName>
</protein>
<dbReference type="GeneID" id="130498109"/>
<dbReference type="PANTHER" id="PTHR33240:SF8">
    <property type="entry name" value="OS03G0439900 PROTEIN"/>
    <property type="match status" value="1"/>
</dbReference>
<dbReference type="RefSeq" id="XP_056847448.1">
    <property type="nucleotide sequence ID" value="XM_056991468.1"/>
</dbReference>
<evidence type="ECO:0000313" key="2">
    <source>
        <dbReference type="Proteomes" id="UP000504610"/>
    </source>
</evidence>
<dbReference type="Gene3D" id="2.40.70.10">
    <property type="entry name" value="Acid Proteases"/>
    <property type="match status" value="1"/>
</dbReference>
<sequence>MSSVHNIVLFKDRAMASQAKPRDNLLVIELTIQDIDVARILVDTGCSANIIYKITHERMGIDLNIVTDDPSPVVGLSGNTTMTLGSIDLSVKAGSVTKNVEFLVVDGPTAYNVIVGTPWLNSMRAIPSTFHLCLKFPNPSGVETIQGDREVSQVCLDAGLKGKNSEIETPRKSKRFTNQHCKTPRRSPGSQKEVKP</sequence>
<feature type="compositionally biased region" description="Basic residues" evidence="1">
    <location>
        <begin position="172"/>
        <end position="185"/>
    </location>
</feature>
<dbReference type="Proteomes" id="UP000504610">
    <property type="component" value="Chromosome 7"/>
</dbReference>
<proteinExistence type="predicted"/>
<accession>A0A9W3C7S4</accession>
<dbReference type="AlphaFoldDB" id="A0A9W3C7S4"/>
<evidence type="ECO:0000256" key="1">
    <source>
        <dbReference type="SAM" id="MobiDB-lite"/>
    </source>
</evidence>
<gene>
    <name evidence="3" type="primary">LOC130498109</name>
</gene>
<reference evidence="3" key="2">
    <citation type="submission" date="2025-08" db="UniProtKB">
        <authorList>
            <consortium name="RefSeq"/>
        </authorList>
    </citation>
    <scope>IDENTIFICATION</scope>
    <source>
        <tissue evidence="3">Leaf</tissue>
    </source>
</reference>
<keyword evidence="2" id="KW-1185">Reference proteome</keyword>
<evidence type="ECO:0000313" key="3">
    <source>
        <dbReference type="RefSeq" id="XP_056847448.1"/>
    </source>
</evidence>
<dbReference type="OrthoDB" id="1066576at2759"/>
<dbReference type="PANTHER" id="PTHR33240">
    <property type="entry name" value="OS08G0508500 PROTEIN"/>
    <property type="match status" value="1"/>
</dbReference>
<organism evidence="2 3">
    <name type="scientific">Raphanus sativus</name>
    <name type="common">Radish</name>
    <name type="synonym">Raphanus raphanistrum var. sativus</name>
    <dbReference type="NCBI Taxonomy" id="3726"/>
    <lineage>
        <taxon>Eukaryota</taxon>
        <taxon>Viridiplantae</taxon>
        <taxon>Streptophyta</taxon>
        <taxon>Embryophyta</taxon>
        <taxon>Tracheophyta</taxon>
        <taxon>Spermatophyta</taxon>
        <taxon>Magnoliopsida</taxon>
        <taxon>eudicotyledons</taxon>
        <taxon>Gunneridae</taxon>
        <taxon>Pentapetalae</taxon>
        <taxon>rosids</taxon>
        <taxon>malvids</taxon>
        <taxon>Brassicales</taxon>
        <taxon>Brassicaceae</taxon>
        <taxon>Brassiceae</taxon>
        <taxon>Raphanus</taxon>
    </lineage>
</organism>